<dbReference type="STRING" id="188477.A0A3S1AEJ1"/>
<keyword evidence="7" id="KW-1003">Cell membrane</keyword>
<comment type="cofactor">
    <cofactor evidence="21">
        <name>Zn(2+)</name>
        <dbReference type="ChEBI" id="CHEBI:29105"/>
    </cofactor>
    <text evidence="21">Binds 1 zinc ion per subunit.</text>
</comment>
<feature type="site" description="Transition state stabilizer" evidence="22">
    <location>
        <position position="534"/>
    </location>
</feature>
<evidence type="ECO:0000256" key="4">
    <source>
        <dbReference type="ARBA" id="ARBA00011748"/>
    </source>
</evidence>
<evidence type="ECO:0000256" key="7">
    <source>
        <dbReference type="ARBA" id="ARBA00022475"/>
    </source>
</evidence>
<evidence type="ECO:0000256" key="17">
    <source>
        <dbReference type="ARBA" id="ARBA00023136"/>
    </source>
</evidence>
<dbReference type="GO" id="GO:0042277">
    <property type="term" value="F:peptide binding"/>
    <property type="evidence" value="ECO:0007669"/>
    <property type="project" value="TreeGrafter"/>
</dbReference>
<keyword evidence="12 21" id="KW-0862">Zinc</keyword>
<dbReference type="Gene3D" id="1.25.50.20">
    <property type="match status" value="1"/>
</dbReference>
<comment type="similarity">
    <text evidence="3">Belongs to the peptidase M1 family.</text>
</comment>
<dbReference type="GO" id="GO:0005886">
    <property type="term" value="C:plasma membrane"/>
    <property type="evidence" value="ECO:0007669"/>
    <property type="project" value="UniProtKB-SubCell"/>
</dbReference>
<keyword evidence="8" id="KW-0645">Protease</keyword>
<feature type="domain" description="Peptidase M1 membrane alanine aminopeptidase" evidence="25">
    <location>
        <begin position="376"/>
        <end position="598"/>
    </location>
</feature>
<protein>
    <recommendedName>
        <fullName evidence="5">glutamyl aminopeptidase</fullName>
        <ecNumber evidence="5">3.4.11.7</ecNumber>
    </recommendedName>
</protein>
<dbReference type="GO" id="GO:0005737">
    <property type="term" value="C:cytoplasm"/>
    <property type="evidence" value="ECO:0007669"/>
    <property type="project" value="TreeGrafter"/>
</dbReference>
<dbReference type="Pfam" id="PF11838">
    <property type="entry name" value="ERAP1_C"/>
    <property type="match status" value="1"/>
</dbReference>
<dbReference type="PANTHER" id="PTHR11533:SF276">
    <property type="entry name" value="GLUTAMYL AMINOPEPTIDASE"/>
    <property type="match status" value="1"/>
</dbReference>
<dbReference type="Gene3D" id="1.10.390.10">
    <property type="entry name" value="Neutral Protease Domain 2"/>
    <property type="match status" value="1"/>
</dbReference>
<dbReference type="EC" id="3.4.11.7" evidence="5"/>
<keyword evidence="16" id="KW-0482">Metalloprotease</keyword>
<feature type="compositionally biased region" description="Gly residues" evidence="23">
    <location>
        <begin position="97"/>
        <end position="120"/>
    </location>
</feature>
<evidence type="ECO:0000256" key="24">
    <source>
        <dbReference type="SAM" id="Phobius"/>
    </source>
</evidence>
<dbReference type="PRINTS" id="PR00756">
    <property type="entry name" value="ALADIPTASE"/>
</dbReference>
<evidence type="ECO:0000256" key="11">
    <source>
        <dbReference type="ARBA" id="ARBA00022801"/>
    </source>
</evidence>
<keyword evidence="29" id="KW-1185">Reference proteome</keyword>
<proteinExistence type="inferred from homology"/>
<dbReference type="EMBL" id="RQTK01000047">
    <property type="protein sequence ID" value="RUS89810.1"/>
    <property type="molecule type" value="Genomic_DNA"/>
</dbReference>
<evidence type="ECO:0000256" key="14">
    <source>
        <dbReference type="ARBA" id="ARBA00022968"/>
    </source>
</evidence>
<evidence type="ECO:0000259" key="25">
    <source>
        <dbReference type="Pfam" id="PF01433"/>
    </source>
</evidence>
<feature type="binding site" evidence="21">
    <location>
        <position position="471"/>
    </location>
    <ligand>
        <name>Zn(2+)</name>
        <dbReference type="ChEBI" id="CHEBI:29105"/>
        <note>catalytic</note>
    </ligand>
</feature>
<organism evidence="28 29">
    <name type="scientific">Elysia chlorotica</name>
    <name type="common">Eastern emerald elysia</name>
    <name type="synonym">Sea slug</name>
    <dbReference type="NCBI Taxonomy" id="188477"/>
    <lineage>
        <taxon>Eukaryota</taxon>
        <taxon>Metazoa</taxon>
        <taxon>Spiralia</taxon>
        <taxon>Lophotrochozoa</taxon>
        <taxon>Mollusca</taxon>
        <taxon>Gastropoda</taxon>
        <taxon>Heterobranchia</taxon>
        <taxon>Euthyneura</taxon>
        <taxon>Panpulmonata</taxon>
        <taxon>Sacoglossa</taxon>
        <taxon>Placobranchoidea</taxon>
        <taxon>Plakobranchidae</taxon>
        <taxon>Elysia</taxon>
    </lineage>
</organism>
<gene>
    <name evidence="28" type="ORF">EGW08_002422</name>
</gene>
<dbReference type="Pfam" id="PF01433">
    <property type="entry name" value="Peptidase_M1"/>
    <property type="match status" value="1"/>
</dbReference>
<evidence type="ECO:0000256" key="20">
    <source>
        <dbReference type="PIRSR" id="PIRSR634016-1"/>
    </source>
</evidence>
<dbReference type="FunFam" id="1.10.390.10:FF:000016">
    <property type="entry name" value="Glutamyl aminopeptidase"/>
    <property type="match status" value="1"/>
</dbReference>
<comment type="caution">
    <text evidence="28">The sequence shown here is derived from an EMBL/GenBank/DDBJ whole genome shotgun (WGS) entry which is preliminary data.</text>
</comment>
<evidence type="ECO:0000256" key="10">
    <source>
        <dbReference type="ARBA" id="ARBA00022723"/>
    </source>
</evidence>
<dbReference type="GO" id="GO:0004230">
    <property type="term" value="F:glutamyl aminopeptidase activity"/>
    <property type="evidence" value="ECO:0007669"/>
    <property type="project" value="UniProtKB-EC"/>
</dbReference>
<evidence type="ECO:0000256" key="19">
    <source>
        <dbReference type="ARBA" id="ARBA00023180"/>
    </source>
</evidence>
<evidence type="ECO:0000256" key="21">
    <source>
        <dbReference type="PIRSR" id="PIRSR634016-3"/>
    </source>
</evidence>
<evidence type="ECO:0000313" key="29">
    <source>
        <dbReference type="Proteomes" id="UP000271974"/>
    </source>
</evidence>
<feature type="binding site" evidence="21">
    <location>
        <position position="452"/>
    </location>
    <ligand>
        <name>Zn(2+)</name>
        <dbReference type="ChEBI" id="CHEBI:29105"/>
        <note>catalytic</note>
    </ligand>
</feature>
<evidence type="ECO:0000256" key="22">
    <source>
        <dbReference type="PIRSR" id="PIRSR634016-4"/>
    </source>
</evidence>
<feature type="binding site" evidence="21">
    <location>
        <position position="448"/>
    </location>
    <ligand>
        <name>Zn(2+)</name>
        <dbReference type="ChEBI" id="CHEBI:29105"/>
        <note>catalytic</note>
    </ligand>
</feature>
<dbReference type="GO" id="GO:0008270">
    <property type="term" value="F:zinc ion binding"/>
    <property type="evidence" value="ECO:0007669"/>
    <property type="project" value="InterPro"/>
</dbReference>
<dbReference type="GO" id="GO:0005615">
    <property type="term" value="C:extracellular space"/>
    <property type="evidence" value="ECO:0007669"/>
    <property type="project" value="TreeGrafter"/>
</dbReference>
<keyword evidence="17 24" id="KW-0472">Membrane</keyword>
<evidence type="ECO:0000256" key="9">
    <source>
        <dbReference type="ARBA" id="ARBA00022692"/>
    </source>
</evidence>
<comment type="catalytic activity">
    <reaction evidence="1">
        <text>Release of N-terminal glutamate (and to a lesser extent aspartate) from a peptide.</text>
        <dbReference type="EC" id="3.4.11.7"/>
    </reaction>
</comment>
<comment type="subcellular location">
    <subcellularLocation>
        <location evidence="2">Cell membrane</location>
        <topology evidence="2">Single-pass type II membrane protein</topology>
    </subcellularLocation>
</comment>
<evidence type="ECO:0000256" key="2">
    <source>
        <dbReference type="ARBA" id="ARBA00004401"/>
    </source>
</evidence>
<reference evidence="28 29" key="1">
    <citation type="submission" date="2019-01" db="EMBL/GenBank/DDBJ databases">
        <title>A draft genome assembly of the solar-powered sea slug Elysia chlorotica.</title>
        <authorList>
            <person name="Cai H."/>
            <person name="Li Q."/>
            <person name="Fang X."/>
            <person name="Li J."/>
            <person name="Curtis N.E."/>
            <person name="Altenburger A."/>
            <person name="Shibata T."/>
            <person name="Feng M."/>
            <person name="Maeda T."/>
            <person name="Schwartz J.A."/>
            <person name="Shigenobu S."/>
            <person name="Lundholm N."/>
            <person name="Nishiyama T."/>
            <person name="Yang H."/>
            <person name="Hasebe M."/>
            <person name="Li S."/>
            <person name="Pierce S.K."/>
            <person name="Wang J."/>
        </authorList>
    </citation>
    <scope>NUCLEOTIDE SEQUENCE [LARGE SCALE GENOMIC DNA]</scope>
    <source>
        <strain evidence="28">EC2010</strain>
        <tissue evidence="28">Whole organism of an adult</tissue>
    </source>
</reference>
<evidence type="ECO:0000256" key="8">
    <source>
        <dbReference type="ARBA" id="ARBA00022670"/>
    </source>
</evidence>
<feature type="active site" description="Proton acceptor" evidence="20">
    <location>
        <position position="449"/>
    </location>
</feature>
<dbReference type="InterPro" id="IPR050344">
    <property type="entry name" value="Peptidase_M1_aminopeptidases"/>
</dbReference>
<dbReference type="Gene3D" id="2.60.40.1910">
    <property type="match status" value="1"/>
</dbReference>
<evidence type="ECO:0000256" key="5">
    <source>
        <dbReference type="ARBA" id="ARBA00012567"/>
    </source>
</evidence>
<feature type="domain" description="Aminopeptidase N-like N-terminal" evidence="27">
    <location>
        <begin position="148"/>
        <end position="341"/>
    </location>
</feature>
<evidence type="ECO:0000256" key="16">
    <source>
        <dbReference type="ARBA" id="ARBA00023049"/>
    </source>
</evidence>
<evidence type="ECO:0000256" key="18">
    <source>
        <dbReference type="ARBA" id="ARBA00023157"/>
    </source>
</evidence>
<feature type="domain" description="ERAP1-like C-terminal" evidence="26">
    <location>
        <begin position="684"/>
        <end position="1007"/>
    </location>
</feature>
<dbReference type="PANTHER" id="PTHR11533">
    <property type="entry name" value="PROTEASE M1 ZINC METALLOPROTEASE"/>
    <property type="match status" value="1"/>
</dbReference>
<evidence type="ECO:0000256" key="12">
    <source>
        <dbReference type="ARBA" id="ARBA00022833"/>
    </source>
</evidence>
<sequence>MDLIKAKYSSYDVMVRAPESGVDIGNVTFSILSEPSAMGSGRGTKRPIIILAVVFLIATVITGVVVWKVTKDAYDDGGASENKVKAIEGTEGPTGKSTGGGTDGGGGGIGGDAGDSGSGGSSTQQPLTEEELREKPWLSLRMSRDVMPIHYDITMFPDFYGNGTLFYGNETVELEVRRSTRFILIHIHSTYVNVTSTRLTDTSTGADIGLKQTFYYSPNEFWVIEADQELSAPGNVSLHLGFEGSLVKGIVGIYKSTYTNTKTNEERSITTSKFEPTYARRAFPCFDEPNIKAEYTITLIHKPDYIALSNMPQDGQPSDSVNHPGFKSTKFERSVKMSTYLVCYIVCDFDHRETFSSSGKPIRVYATPDKIEQVTYSLELAKHTLELYENLFNMSYPLPKQDLIAIPDFVSGAMEHWGLITFRESRLLVDPSKSSLRDIEQISLTVAHEMAHMWFGNIVTMDWWNDLWLNEGFASYMEYLGVDGKNQQWKILDKFLTNDLFPVMVQDSELASHPIIVDVERPSQITSVFDAISYSKGSSVIRMLESIMGEKSFFEGVSKYLKRFKWGNAKTNDLWQALSEVQIDGKTNYDVKHIMETWTIQDGFPFVNISLLTSDAGTTTVSASQQRFMSSPGVAVDTNASPLGYKWYISLNYKSSAGVEGTEIMDMGGISFEGDLGLNKSDSWIKFNYQQMGFYKVLYPDSMWASFSKHLVGTDSSQWELPSPDRAGLLNDAFSLAGAGLVSYEVPLQLMSYLAREREYVPWSAVLSGVSYIHSMLRLDPGFARWRKFLAKQVQPAVKDVGFQDADTQPYITRILRPLLMSVACWAEDDVTLSHIQTEFRDWLDNGTIPANVNTRGTVYAYGLGKFGTDEDWDSLWQRYLVEASPQEKERLIYALAQARQPHLIMRLLSYAKEGKYIRRQDFFTVVRNVGSNPAAFSLVWDWARENYQAFIDRFSITDRYFGRMIYYMVQDYNTEIKLQEVKDLFARYPEAGSGERYRKMALERIEKNIYWMKNFRPVITSWLQTNA</sequence>
<dbReference type="InterPro" id="IPR024571">
    <property type="entry name" value="ERAP1-like_C_dom"/>
</dbReference>
<dbReference type="SUPFAM" id="SSF63737">
    <property type="entry name" value="Leukotriene A4 hydrolase N-terminal domain"/>
    <property type="match status" value="1"/>
</dbReference>
<evidence type="ECO:0000256" key="3">
    <source>
        <dbReference type="ARBA" id="ARBA00010136"/>
    </source>
</evidence>
<dbReference type="FunFam" id="2.60.40.1730:FF:000012">
    <property type="entry name" value="Aminopeptidase N"/>
    <property type="match status" value="1"/>
</dbReference>
<dbReference type="InterPro" id="IPR001930">
    <property type="entry name" value="Peptidase_M1"/>
</dbReference>
<evidence type="ECO:0000256" key="23">
    <source>
        <dbReference type="SAM" id="MobiDB-lite"/>
    </source>
</evidence>
<evidence type="ECO:0000256" key="15">
    <source>
        <dbReference type="ARBA" id="ARBA00022989"/>
    </source>
</evidence>
<evidence type="ECO:0000256" key="6">
    <source>
        <dbReference type="ARBA" id="ARBA00022438"/>
    </source>
</evidence>
<dbReference type="InterPro" id="IPR034016">
    <property type="entry name" value="M1_APN-typ"/>
</dbReference>
<dbReference type="InterPro" id="IPR027268">
    <property type="entry name" value="Peptidase_M4/M1_CTD_sf"/>
</dbReference>
<dbReference type="SUPFAM" id="SSF55486">
    <property type="entry name" value="Metalloproteases ('zincins'), catalytic domain"/>
    <property type="match status" value="1"/>
</dbReference>
<keyword evidence="15 24" id="KW-1133">Transmembrane helix</keyword>
<dbReference type="InterPro" id="IPR042097">
    <property type="entry name" value="Aminopeptidase_N-like_N_sf"/>
</dbReference>
<keyword evidence="14" id="KW-0735">Signal-anchor</keyword>
<accession>A0A3S1AEJ1</accession>
<dbReference type="Proteomes" id="UP000271974">
    <property type="component" value="Unassembled WGS sequence"/>
</dbReference>
<dbReference type="GO" id="GO:0070006">
    <property type="term" value="F:metalloaminopeptidase activity"/>
    <property type="evidence" value="ECO:0007669"/>
    <property type="project" value="TreeGrafter"/>
</dbReference>
<keyword evidence="10 21" id="KW-0479">Metal-binding</keyword>
<dbReference type="AlphaFoldDB" id="A0A3S1AEJ1"/>
<dbReference type="InterPro" id="IPR045357">
    <property type="entry name" value="Aminopeptidase_N-like_N"/>
</dbReference>
<dbReference type="GO" id="GO:0006508">
    <property type="term" value="P:proteolysis"/>
    <property type="evidence" value="ECO:0007669"/>
    <property type="project" value="UniProtKB-KW"/>
</dbReference>
<keyword evidence="6" id="KW-0031">Aminopeptidase</keyword>
<evidence type="ECO:0000259" key="26">
    <source>
        <dbReference type="Pfam" id="PF11838"/>
    </source>
</evidence>
<evidence type="ECO:0000313" key="28">
    <source>
        <dbReference type="EMBL" id="RUS89810.1"/>
    </source>
</evidence>
<dbReference type="FunFam" id="1.25.50.20:FF:000001">
    <property type="entry name" value="Aminopeptidase"/>
    <property type="match status" value="1"/>
</dbReference>
<dbReference type="InterPro" id="IPR014782">
    <property type="entry name" value="Peptidase_M1_dom"/>
</dbReference>
<dbReference type="GO" id="GO:0043171">
    <property type="term" value="P:peptide catabolic process"/>
    <property type="evidence" value="ECO:0007669"/>
    <property type="project" value="TreeGrafter"/>
</dbReference>
<dbReference type="CDD" id="cd09601">
    <property type="entry name" value="M1_APN-Q_like"/>
    <property type="match status" value="1"/>
</dbReference>
<evidence type="ECO:0000256" key="1">
    <source>
        <dbReference type="ARBA" id="ARBA00001703"/>
    </source>
</evidence>
<keyword evidence="13" id="KW-0106">Calcium</keyword>
<name>A0A3S1AEJ1_ELYCH</name>
<keyword evidence="11" id="KW-0378">Hydrolase</keyword>
<comment type="subunit">
    <text evidence="4">Homodimer; disulfide-linked.</text>
</comment>
<feature type="transmembrane region" description="Helical" evidence="24">
    <location>
        <begin position="48"/>
        <end position="67"/>
    </location>
</feature>
<keyword evidence="19" id="KW-0325">Glycoprotein</keyword>
<evidence type="ECO:0000256" key="13">
    <source>
        <dbReference type="ARBA" id="ARBA00022837"/>
    </source>
</evidence>
<evidence type="ECO:0000259" key="27">
    <source>
        <dbReference type="Pfam" id="PF17900"/>
    </source>
</evidence>
<keyword evidence="18" id="KW-1015">Disulfide bond</keyword>
<feature type="region of interest" description="Disordered" evidence="23">
    <location>
        <begin position="84"/>
        <end position="131"/>
    </location>
</feature>
<dbReference type="OrthoDB" id="510539at2759"/>
<keyword evidence="9 24" id="KW-0812">Transmembrane</keyword>
<dbReference type="Gene3D" id="2.60.40.1730">
    <property type="entry name" value="tricorn interacting facor f3 domain"/>
    <property type="match status" value="1"/>
</dbReference>
<dbReference type="Pfam" id="PF17900">
    <property type="entry name" value="Peptidase_M1_N"/>
    <property type="match status" value="1"/>
</dbReference>